<dbReference type="PANTHER" id="PTHR34825:SF1">
    <property type="entry name" value="AAA-ATPASE-LIKE DOMAIN-CONTAINING PROTEIN"/>
    <property type="match status" value="1"/>
</dbReference>
<dbReference type="SUPFAM" id="SSF52540">
    <property type="entry name" value="P-loop containing nucleoside triphosphate hydrolases"/>
    <property type="match status" value="2"/>
</dbReference>
<sequence length="1115" mass="126871">MSLSNSVELIVPSRRAAKGLLAVSSYDFVPSSSEFSEIRRSKAFVDKTFFLHEWLTQRPKQWYVTAPPGFGKSSLAKMAVQFLNASTEIINGRTKFHSWRETAAYRLFQGTEIFGMKKFFQEHFQNYAVIYIDLSPLGCTTEAFYKNKPIFDQDFHQRFKMVIKEMMSYYPSLLSHEDMNTAELMSFKKYLEEGMNDAVTPSKFWKSASFLKKLLRKCIKKPVIVIVDSYDALCKPCMIQDKAKFLGLISVTEERGDLCVYRVSSRTDAELMNGYLCKSGSVQRFFGISPQNEMTMISAVRGLAPNNDSLQRFGEAVYNIVKVKAPDAEYQLKALLYVYSRKVATYHSDDFEIEAGITSLTGKLPHLNEDDYLLGTKVTIKIGMNHVVLMLFVFVEDQIFPLVNANWADEQVRNVVDNWDSNNVRLREPFWPGAIAKNTKSSTTLIPHTTDEGEIQTEHHPFVFVPSSSDFAEIRHSKAFIDKTLFLHEWLTHQSKQWYVTAPPGFGKSSLANMAVQFLNASFKIVSGKTRFYSWRDTAAFSLFQGTKISSMKSFFKEHFQNYAVIYLDLAPLSCTTEAFYAKKPTFNQDFHEKFKIVIKNMMSYYPTLHLHEDMPASEIMSFKRYLQEGMDEDVTPSKFWKSTSFLKKLIRKFLKKDVIVIVDSYDALCKPCMIQDVSKVQRPYVGSFMIEFGKMIIQDGKTRVLYLGTFNTAELMLKKPNELKTPQSPMYMIQHTAFSSDERVAKYFGLSMPEVANILAKYSMQDHLSLVNDLLNGHAVLNSSLTLLNTRSVLSYIKNRNATPSALTSPFTAEILCTFEKLFLNTWISDVLSQCIFQGKAEVMISSQTLLLFGSFLRLKHLLENSQAVVKETAKSEDILTSIRILQFLGLLSITEEKADLSVYRVSSRTDAEFMNGYLCNSGNIQRFFGISPQNDVAMTTAVRGLAPNNDSIQCFGKAIYNIVKVKAPKAEYQLKALMYVYSRKVATYYSEDFAMEGGITIPIGNYSQLSEDGKLGAKENIDIILVVKNKSLGIILTSTLNKNATFVMKKMMDHKYLDVFDSDSRFSKLKIKNKLLIGISVSENKSVEIASEVWHQNEKIILKQVILKSASSL</sequence>
<evidence type="ECO:0008006" key="3">
    <source>
        <dbReference type="Google" id="ProtNLM"/>
    </source>
</evidence>
<keyword evidence="2" id="KW-1185">Reference proteome</keyword>
<evidence type="ECO:0000313" key="2">
    <source>
        <dbReference type="Proteomes" id="UP001152759"/>
    </source>
</evidence>
<dbReference type="Gene3D" id="3.40.50.300">
    <property type="entry name" value="P-loop containing nucleotide triphosphate hydrolases"/>
    <property type="match status" value="1"/>
</dbReference>
<dbReference type="PANTHER" id="PTHR34825">
    <property type="entry name" value="CONSERVED PROTEIN, WITH A WEAK D-GALACTARATE DEHYDRATASE/ALTRONATE HYDROLASE DOMAIN"/>
    <property type="match status" value="1"/>
</dbReference>
<organism evidence="1 2">
    <name type="scientific">Bemisia tabaci</name>
    <name type="common">Sweetpotato whitefly</name>
    <name type="synonym">Aleurodes tabaci</name>
    <dbReference type="NCBI Taxonomy" id="7038"/>
    <lineage>
        <taxon>Eukaryota</taxon>
        <taxon>Metazoa</taxon>
        <taxon>Ecdysozoa</taxon>
        <taxon>Arthropoda</taxon>
        <taxon>Hexapoda</taxon>
        <taxon>Insecta</taxon>
        <taxon>Pterygota</taxon>
        <taxon>Neoptera</taxon>
        <taxon>Paraneoptera</taxon>
        <taxon>Hemiptera</taxon>
        <taxon>Sternorrhyncha</taxon>
        <taxon>Aleyrodoidea</taxon>
        <taxon>Aleyrodidae</taxon>
        <taxon>Aleyrodinae</taxon>
        <taxon>Bemisia</taxon>
    </lineage>
</organism>
<dbReference type="InterPro" id="IPR027417">
    <property type="entry name" value="P-loop_NTPase"/>
</dbReference>
<proteinExistence type="predicted"/>
<gene>
    <name evidence="1" type="ORF">BEMITA_LOCUS12455</name>
</gene>
<protein>
    <recommendedName>
        <fullName evidence="3">AAA-ATPase-like domain-containing protein</fullName>
    </recommendedName>
</protein>
<reference evidence="1" key="1">
    <citation type="submission" date="2021-12" db="EMBL/GenBank/DDBJ databases">
        <authorList>
            <person name="King R."/>
        </authorList>
    </citation>
    <scope>NUCLEOTIDE SEQUENCE</scope>
</reference>
<evidence type="ECO:0000313" key="1">
    <source>
        <dbReference type="EMBL" id="CAH0394120.1"/>
    </source>
</evidence>
<dbReference type="AlphaFoldDB" id="A0A9P0F6J4"/>
<dbReference type="Proteomes" id="UP001152759">
    <property type="component" value="Chromosome 8"/>
</dbReference>
<dbReference type="EMBL" id="OU963869">
    <property type="protein sequence ID" value="CAH0394120.1"/>
    <property type="molecule type" value="Genomic_DNA"/>
</dbReference>
<accession>A0A9P0F6J4</accession>
<name>A0A9P0F6J4_BEMTA</name>